<evidence type="ECO:0000256" key="1">
    <source>
        <dbReference type="SAM" id="MobiDB-lite"/>
    </source>
</evidence>
<feature type="compositionally biased region" description="Basic residues" evidence="1">
    <location>
        <begin position="211"/>
        <end position="222"/>
    </location>
</feature>
<protein>
    <submittedName>
        <fullName evidence="2">Uncharacterized protein</fullName>
    </submittedName>
</protein>
<reference evidence="3" key="2">
    <citation type="submission" date="2015-01" db="EMBL/GenBank/DDBJ databases">
        <title>Evolutionary Origins and Diversification of the Mycorrhizal Mutualists.</title>
        <authorList>
            <consortium name="DOE Joint Genome Institute"/>
            <consortium name="Mycorrhizal Genomics Consortium"/>
            <person name="Kohler A."/>
            <person name="Kuo A."/>
            <person name="Nagy L.G."/>
            <person name="Floudas D."/>
            <person name="Copeland A."/>
            <person name="Barry K.W."/>
            <person name="Cichocki N."/>
            <person name="Veneault-Fourrey C."/>
            <person name="LaButti K."/>
            <person name="Lindquist E.A."/>
            <person name="Lipzen A."/>
            <person name="Lundell T."/>
            <person name="Morin E."/>
            <person name="Murat C."/>
            <person name="Riley R."/>
            <person name="Ohm R."/>
            <person name="Sun H."/>
            <person name="Tunlid A."/>
            <person name="Henrissat B."/>
            <person name="Grigoriev I.V."/>
            <person name="Hibbett D.S."/>
            <person name="Martin F."/>
        </authorList>
    </citation>
    <scope>NUCLEOTIDE SEQUENCE [LARGE SCALE GENOMIC DNA]</scope>
    <source>
        <strain evidence="3">UH-Slu-Lm8-n1</strain>
    </source>
</reference>
<gene>
    <name evidence="2" type="ORF">CY34DRAFT_18157</name>
</gene>
<dbReference type="EMBL" id="KN835870">
    <property type="protein sequence ID" value="KIK33780.1"/>
    <property type="molecule type" value="Genomic_DNA"/>
</dbReference>
<dbReference type="HOGENOM" id="CLU_1246086_0_0_1"/>
<dbReference type="InParanoid" id="A0A0C9Z8D4"/>
<evidence type="ECO:0000313" key="3">
    <source>
        <dbReference type="Proteomes" id="UP000054485"/>
    </source>
</evidence>
<feature type="compositionally biased region" description="Low complexity" evidence="1">
    <location>
        <begin position="197"/>
        <end position="210"/>
    </location>
</feature>
<keyword evidence="3" id="KW-1185">Reference proteome</keyword>
<organism evidence="2 3">
    <name type="scientific">Suillus luteus UH-Slu-Lm8-n1</name>
    <dbReference type="NCBI Taxonomy" id="930992"/>
    <lineage>
        <taxon>Eukaryota</taxon>
        <taxon>Fungi</taxon>
        <taxon>Dikarya</taxon>
        <taxon>Basidiomycota</taxon>
        <taxon>Agaricomycotina</taxon>
        <taxon>Agaricomycetes</taxon>
        <taxon>Agaricomycetidae</taxon>
        <taxon>Boletales</taxon>
        <taxon>Suillineae</taxon>
        <taxon>Suillaceae</taxon>
        <taxon>Suillus</taxon>
    </lineage>
</organism>
<accession>A0A0C9Z8D4</accession>
<dbReference type="AlphaFoldDB" id="A0A0C9Z8D4"/>
<dbReference type="OrthoDB" id="2687953at2759"/>
<feature type="compositionally biased region" description="Low complexity" evidence="1">
    <location>
        <begin position="180"/>
        <end position="189"/>
    </location>
</feature>
<evidence type="ECO:0000313" key="2">
    <source>
        <dbReference type="EMBL" id="KIK33780.1"/>
    </source>
</evidence>
<feature type="compositionally biased region" description="Polar residues" evidence="1">
    <location>
        <begin position="110"/>
        <end position="119"/>
    </location>
</feature>
<feature type="compositionally biased region" description="Polar residues" evidence="1">
    <location>
        <begin position="156"/>
        <end position="169"/>
    </location>
</feature>
<dbReference type="Proteomes" id="UP000054485">
    <property type="component" value="Unassembled WGS sequence"/>
</dbReference>
<reference evidence="2 3" key="1">
    <citation type="submission" date="2014-04" db="EMBL/GenBank/DDBJ databases">
        <authorList>
            <consortium name="DOE Joint Genome Institute"/>
            <person name="Kuo A."/>
            <person name="Ruytinx J."/>
            <person name="Rineau F."/>
            <person name="Colpaert J."/>
            <person name="Kohler A."/>
            <person name="Nagy L.G."/>
            <person name="Floudas D."/>
            <person name="Copeland A."/>
            <person name="Barry K.W."/>
            <person name="Cichocki N."/>
            <person name="Veneault-Fourrey C."/>
            <person name="LaButti K."/>
            <person name="Lindquist E.A."/>
            <person name="Lipzen A."/>
            <person name="Lundell T."/>
            <person name="Morin E."/>
            <person name="Murat C."/>
            <person name="Sun H."/>
            <person name="Tunlid A."/>
            <person name="Henrissat B."/>
            <person name="Grigoriev I.V."/>
            <person name="Hibbett D.S."/>
            <person name="Martin F."/>
            <person name="Nordberg H.P."/>
            <person name="Cantor M.N."/>
            <person name="Hua S.X."/>
        </authorList>
    </citation>
    <scope>NUCLEOTIDE SEQUENCE [LARGE SCALE GENOMIC DNA]</scope>
    <source>
        <strain evidence="2 3">UH-Slu-Lm8-n1</strain>
    </source>
</reference>
<feature type="region of interest" description="Disordered" evidence="1">
    <location>
        <begin position="85"/>
        <end position="222"/>
    </location>
</feature>
<name>A0A0C9Z8D4_9AGAM</name>
<sequence>MSINQMRSNSGSILRGMQHESIATTSESFQESAHPDDVAAMLTEWAQACKEDQYIRAHQWSPAALQHLQDTQPVFPIPNQFTAPVPSLPQYPQMDTSQYHSTLEGPSWSHPAQGTSTASEMDHSGYATSANALLSPASDPDATMTLSDGDDLEASSPASNETMHASGSSRVLRPRPTVESENSSSAGSSRVLRPRPAVKSENSSSVSSRVLRPRPVPKSRQN</sequence>
<proteinExistence type="predicted"/>